<name>A0A6A3CQW5_HIBSY</name>
<keyword evidence="2" id="KW-0378">Hydrolase</keyword>
<evidence type="ECO:0000256" key="2">
    <source>
        <dbReference type="ARBA" id="ARBA00022801"/>
    </source>
</evidence>
<evidence type="ECO:0000256" key="1">
    <source>
        <dbReference type="ARBA" id="ARBA00022722"/>
    </source>
</evidence>
<keyword evidence="3" id="KW-0269">Exonuclease</keyword>
<evidence type="ECO:0000256" key="4">
    <source>
        <dbReference type="SAM" id="MobiDB-lite"/>
    </source>
</evidence>
<keyword evidence="6" id="KW-1185">Reference proteome</keyword>
<feature type="compositionally biased region" description="Low complexity" evidence="4">
    <location>
        <begin position="33"/>
        <end position="43"/>
    </location>
</feature>
<dbReference type="EMBL" id="VEPZ02000198">
    <property type="protein sequence ID" value="KAE8730874.1"/>
    <property type="molecule type" value="Genomic_DNA"/>
</dbReference>
<dbReference type="PANTHER" id="PTHR30231:SF4">
    <property type="entry name" value="PROTEIN NEN2"/>
    <property type="match status" value="1"/>
</dbReference>
<dbReference type="Proteomes" id="UP000436088">
    <property type="component" value="Unassembled WGS sequence"/>
</dbReference>
<keyword evidence="5" id="KW-0808">Transferase</keyword>
<reference evidence="5" key="1">
    <citation type="submission" date="2019-09" db="EMBL/GenBank/DDBJ databases">
        <title>Draft genome information of white flower Hibiscus syriacus.</title>
        <authorList>
            <person name="Kim Y.-M."/>
        </authorList>
    </citation>
    <scope>NUCLEOTIDE SEQUENCE [LARGE SCALE GENOMIC DNA]</scope>
    <source>
        <strain evidence="5">YM2019G1</strain>
    </source>
</reference>
<sequence length="296" mass="32364">MNLEVVKYCATVLFLESSLPDILMANGTGLPISTRSSSNTKSSPEQLSPNMNNFSSTTENVPIPITSLPTHHTGEANADVSNLVQPDPFDMGVLRNEMKPEALESDVIMEEKTQLESHEIEIAEGSSSNAEFLEPNEVSPSSISASLIPYYHGTHRIRLFHENTALQLFCPCLRVRFGVNGKFLDQAGRPRLSFVVNASPSLCEILDACDNAAKTVFEDCGSIANYDITRYAAEIHQKDSSGTVQKLVFSKIDAAELGNLLRAGIFVDAFFSLDTYDYQGTAGIRLVAKKLVIHSD</sequence>
<comment type="caution">
    <text evidence="5">The sequence shown here is derived from an EMBL/GenBank/DDBJ whole genome shotgun (WGS) entry which is preliminary data.</text>
</comment>
<evidence type="ECO:0000256" key="3">
    <source>
        <dbReference type="ARBA" id="ARBA00022839"/>
    </source>
</evidence>
<keyword evidence="1" id="KW-0540">Nuclease</keyword>
<organism evidence="5 6">
    <name type="scientific">Hibiscus syriacus</name>
    <name type="common">Rose of Sharon</name>
    <dbReference type="NCBI Taxonomy" id="106335"/>
    <lineage>
        <taxon>Eukaryota</taxon>
        <taxon>Viridiplantae</taxon>
        <taxon>Streptophyta</taxon>
        <taxon>Embryophyta</taxon>
        <taxon>Tracheophyta</taxon>
        <taxon>Spermatophyta</taxon>
        <taxon>Magnoliopsida</taxon>
        <taxon>eudicotyledons</taxon>
        <taxon>Gunneridae</taxon>
        <taxon>Pentapetalae</taxon>
        <taxon>rosids</taxon>
        <taxon>malvids</taxon>
        <taxon>Malvales</taxon>
        <taxon>Malvaceae</taxon>
        <taxon>Malvoideae</taxon>
        <taxon>Hibiscus</taxon>
    </lineage>
</organism>
<proteinExistence type="predicted"/>
<protein>
    <submittedName>
        <fullName evidence="5">Polynucleotidyl transferase, putative isoform 2</fullName>
    </submittedName>
</protein>
<gene>
    <name evidence="5" type="ORF">F3Y22_tig00002847pilonHSYRG00053</name>
</gene>
<evidence type="ECO:0000313" key="6">
    <source>
        <dbReference type="Proteomes" id="UP000436088"/>
    </source>
</evidence>
<dbReference type="GO" id="GO:0008408">
    <property type="term" value="F:3'-5' exonuclease activity"/>
    <property type="evidence" value="ECO:0007669"/>
    <property type="project" value="TreeGrafter"/>
</dbReference>
<accession>A0A6A3CQW5</accession>
<evidence type="ECO:0000313" key="5">
    <source>
        <dbReference type="EMBL" id="KAE8730874.1"/>
    </source>
</evidence>
<feature type="region of interest" description="Disordered" evidence="4">
    <location>
        <begin position="30"/>
        <end position="53"/>
    </location>
</feature>
<dbReference type="GO" id="GO:0016740">
    <property type="term" value="F:transferase activity"/>
    <property type="evidence" value="ECO:0007669"/>
    <property type="project" value="UniProtKB-KW"/>
</dbReference>
<dbReference type="PANTHER" id="PTHR30231">
    <property type="entry name" value="DNA POLYMERASE III SUBUNIT EPSILON"/>
    <property type="match status" value="1"/>
</dbReference>
<feature type="compositionally biased region" description="Polar residues" evidence="4">
    <location>
        <begin position="44"/>
        <end position="53"/>
    </location>
</feature>
<dbReference type="AlphaFoldDB" id="A0A6A3CQW5"/>